<name>A0A0R1QPD4_9LACO</name>
<evidence type="ECO:0000259" key="1">
    <source>
        <dbReference type="PROSITE" id="PS51186"/>
    </source>
</evidence>
<evidence type="ECO:0000313" key="2">
    <source>
        <dbReference type="EMBL" id="KRL44106.1"/>
    </source>
</evidence>
<organism evidence="2 3">
    <name type="scientific">Companilactobacillus mindensis DSM 14500</name>
    <dbReference type="NCBI Taxonomy" id="1423770"/>
    <lineage>
        <taxon>Bacteria</taxon>
        <taxon>Bacillati</taxon>
        <taxon>Bacillota</taxon>
        <taxon>Bacilli</taxon>
        <taxon>Lactobacillales</taxon>
        <taxon>Lactobacillaceae</taxon>
        <taxon>Companilactobacillus</taxon>
    </lineage>
</organism>
<sequence length="180" mass="20748">MTLTLIGKNIKIRNFDTSDQEQFFELVKDKDNHDLAGLEYTEDVDFGRNLLDMYQRRDGAYAISLVDTDKMIGIVELNKRGESAELLPTREIGFVINRSFRQQGYAKEAVKLLIDHGFNDLKLTEIWASTEKANLVPQKLLESLQFKYIYEAEQTLPYTGQSNPVKYFLLKNDSLLVKNS</sequence>
<protein>
    <submittedName>
        <fullName evidence="2">Ribosomal-protein-alanine N-acetyltransferase</fullName>
    </submittedName>
</protein>
<comment type="caution">
    <text evidence="2">The sequence shown here is derived from an EMBL/GenBank/DDBJ whole genome shotgun (WGS) entry which is preliminary data.</text>
</comment>
<dbReference type="Pfam" id="PF13302">
    <property type="entry name" value="Acetyltransf_3"/>
    <property type="match status" value="1"/>
</dbReference>
<dbReference type="InterPro" id="IPR000182">
    <property type="entry name" value="GNAT_dom"/>
</dbReference>
<evidence type="ECO:0000313" key="3">
    <source>
        <dbReference type="Proteomes" id="UP000050872"/>
    </source>
</evidence>
<dbReference type="GO" id="GO:0016747">
    <property type="term" value="F:acyltransferase activity, transferring groups other than amino-acyl groups"/>
    <property type="evidence" value="ECO:0007669"/>
    <property type="project" value="InterPro"/>
</dbReference>
<dbReference type="OrthoDB" id="9798081at2"/>
<accession>A0A0R1QPD4</accession>
<dbReference type="PANTHER" id="PTHR43792">
    <property type="entry name" value="GNAT FAMILY, PUTATIVE (AFU_ORTHOLOGUE AFUA_3G00765)-RELATED-RELATED"/>
    <property type="match status" value="1"/>
</dbReference>
<dbReference type="PANTHER" id="PTHR43792:SF10">
    <property type="entry name" value="N-ACETYLTRANSFERASE DOMAIN-CONTAINING PROTEIN"/>
    <property type="match status" value="1"/>
</dbReference>
<dbReference type="RefSeq" id="WP_057887932.1">
    <property type="nucleotide sequence ID" value="NZ_AZEZ01000057.1"/>
</dbReference>
<dbReference type="SUPFAM" id="SSF55729">
    <property type="entry name" value="Acyl-CoA N-acyltransferases (Nat)"/>
    <property type="match status" value="1"/>
</dbReference>
<dbReference type="Gene3D" id="3.40.630.30">
    <property type="match status" value="1"/>
</dbReference>
<keyword evidence="3" id="KW-1185">Reference proteome</keyword>
<proteinExistence type="predicted"/>
<dbReference type="InterPro" id="IPR016181">
    <property type="entry name" value="Acyl_CoA_acyltransferase"/>
</dbReference>
<dbReference type="AlphaFoldDB" id="A0A0R1QPD4"/>
<reference evidence="2 3" key="1">
    <citation type="journal article" date="2015" name="Genome Announc.">
        <title>Expanding the biotechnology potential of lactobacilli through comparative genomics of 213 strains and associated genera.</title>
        <authorList>
            <person name="Sun Z."/>
            <person name="Harris H.M."/>
            <person name="McCann A."/>
            <person name="Guo C."/>
            <person name="Argimon S."/>
            <person name="Zhang W."/>
            <person name="Yang X."/>
            <person name="Jeffery I.B."/>
            <person name="Cooney J.C."/>
            <person name="Kagawa T.F."/>
            <person name="Liu W."/>
            <person name="Song Y."/>
            <person name="Salvetti E."/>
            <person name="Wrobel A."/>
            <person name="Rasinkangas P."/>
            <person name="Parkhill J."/>
            <person name="Rea M.C."/>
            <person name="O'Sullivan O."/>
            <person name="Ritari J."/>
            <person name="Douillard F.P."/>
            <person name="Paul Ross R."/>
            <person name="Yang R."/>
            <person name="Briner A.E."/>
            <person name="Felis G.E."/>
            <person name="de Vos W.M."/>
            <person name="Barrangou R."/>
            <person name="Klaenhammer T.R."/>
            <person name="Caufield P.W."/>
            <person name="Cui Y."/>
            <person name="Zhang H."/>
            <person name="O'Toole P.W."/>
        </authorList>
    </citation>
    <scope>NUCLEOTIDE SEQUENCE [LARGE SCALE GENOMIC DNA]</scope>
    <source>
        <strain evidence="2 3">DSM 14500</strain>
    </source>
</reference>
<dbReference type="PATRIC" id="fig|1423770.3.peg.221"/>
<feature type="domain" description="N-acetyltransferase" evidence="1">
    <location>
        <begin position="10"/>
        <end position="157"/>
    </location>
</feature>
<dbReference type="Proteomes" id="UP000050872">
    <property type="component" value="Unassembled WGS sequence"/>
</dbReference>
<dbReference type="InterPro" id="IPR051531">
    <property type="entry name" value="N-acetyltransferase"/>
</dbReference>
<dbReference type="PROSITE" id="PS51186">
    <property type="entry name" value="GNAT"/>
    <property type="match status" value="1"/>
</dbReference>
<keyword evidence="2" id="KW-0808">Transferase</keyword>
<gene>
    <name evidence="2" type="ORF">FD29_GL000223</name>
</gene>
<dbReference type="EMBL" id="AZEZ01000057">
    <property type="protein sequence ID" value="KRL44106.1"/>
    <property type="molecule type" value="Genomic_DNA"/>
</dbReference>
<dbReference type="STRING" id="1423770.FD29_GL000223"/>